<sequence>MNTPDSTVQSTSNESIAPNENVQTPDAMTVKKDKKIRFPTAKQRREHFEMNKRTRSDDTWPTTRKEHENKEPSGPRLPKKKVALLMGFSGTGYSGMMFNPNAKKTIEDDLFSALCLSGAVSKDNSTDIKKVSFMRAARTDKGVSAAGQVCSLKMIVDIDDIIKKINDHLPAQIRVFGYVKTMRAFHAKNCCSSRIYEYLLPTYTLAPRSEPVEQVSDGQQIPPVDPTEMELKHAFRADTATISLVREALEKYVGTRNYHNFTIRRSFKEKASNRFITSFTASNPFVVDGIEWISLKVHGQSFMLHQIRKMVAMVVMLVRSNTPLSVLTRAFEEQKINIPKAPGLGLLLERPLFDSFNDKQEKGRESYDPIDFSSVQEEMDQFKTEFIYPNITQEEKSGYTFETFLRQVDYFPQHYQYLNPEGTIPEYQPSSMPVGSDDSEPDSDTEA</sequence>
<protein>
    <submittedName>
        <fullName evidence="1">tRNA pseudouridine synthase 1</fullName>
        <ecNumber evidence="1">5.4.99.-</ecNumber>
    </submittedName>
</protein>
<reference evidence="1" key="1">
    <citation type="submission" date="2022-04" db="EMBL/GenBank/DDBJ databases">
        <title>Genome of the entomopathogenic fungus Entomophthora muscae.</title>
        <authorList>
            <person name="Elya C."/>
            <person name="Lovett B.R."/>
            <person name="Lee E."/>
            <person name="Macias A.M."/>
            <person name="Hajek A.E."/>
            <person name="De Bivort B.L."/>
            <person name="Kasson M.T."/>
            <person name="De Fine Licht H.H."/>
            <person name="Stajich J.E."/>
        </authorList>
    </citation>
    <scope>NUCLEOTIDE SEQUENCE</scope>
    <source>
        <strain evidence="1">Berkeley</strain>
    </source>
</reference>
<dbReference type="Proteomes" id="UP001165960">
    <property type="component" value="Unassembled WGS sequence"/>
</dbReference>
<organism evidence="1 2">
    <name type="scientific">Entomophthora muscae</name>
    <dbReference type="NCBI Taxonomy" id="34485"/>
    <lineage>
        <taxon>Eukaryota</taxon>
        <taxon>Fungi</taxon>
        <taxon>Fungi incertae sedis</taxon>
        <taxon>Zoopagomycota</taxon>
        <taxon>Entomophthoromycotina</taxon>
        <taxon>Entomophthoromycetes</taxon>
        <taxon>Entomophthorales</taxon>
        <taxon>Entomophthoraceae</taxon>
        <taxon>Entomophthora</taxon>
    </lineage>
</organism>
<evidence type="ECO:0000313" key="1">
    <source>
        <dbReference type="EMBL" id="KAJ9074754.1"/>
    </source>
</evidence>
<dbReference type="EMBL" id="QTSX02002848">
    <property type="protein sequence ID" value="KAJ9074754.1"/>
    <property type="molecule type" value="Genomic_DNA"/>
</dbReference>
<keyword evidence="1" id="KW-0413">Isomerase</keyword>
<accession>A0ACC2TJ66</accession>
<gene>
    <name evidence="1" type="primary">PUS1</name>
    <name evidence="1" type="ORF">DSO57_1003409</name>
</gene>
<dbReference type="EC" id="5.4.99.-" evidence="1"/>
<comment type="caution">
    <text evidence="1">The sequence shown here is derived from an EMBL/GenBank/DDBJ whole genome shotgun (WGS) entry which is preliminary data.</text>
</comment>
<evidence type="ECO:0000313" key="2">
    <source>
        <dbReference type="Proteomes" id="UP001165960"/>
    </source>
</evidence>
<name>A0ACC2TJ66_9FUNG</name>
<proteinExistence type="predicted"/>
<keyword evidence="2" id="KW-1185">Reference proteome</keyword>